<evidence type="ECO:0000256" key="6">
    <source>
        <dbReference type="SAM" id="Coils"/>
    </source>
</evidence>
<evidence type="ECO:0000256" key="7">
    <source>
        <dbReference type="SAM" id="MobiDB-lite"/>
    </source>
</evidence>
<feature type="compositionally biased region" description="Basic and acidic residues" evidence="7">
    <location>
        <begin position="109"/>
        <end position="118"/>
    </location>
</feature>
<name>A0A3L8E2S6_OOCBI</name>
<dbReference type="OrthoDB" id="5072at2759"/>
<dbReference type="InterPro" id="IPR011687">
    <property type="entry name" value="Nop53/GLTSCR2"/>
</dbReference>
<feature type="region of interest" description="Disordered" evidence="7">
    <location>
        <begin position="1"/>
        <end position="21"/>
    </location>
</feature>
<protein>
    <recommendedName>
        <fullName evidence="2 5">Ribosome biogenesis protein NOP53</fullName>
    </recommendedName>
</protein>
<dbReference type="EMBL" id="QOIP01000001">
    <property type="protein sequence ID" value="RLU27040.1"/>
    <property type="molecule type" value="Genomic_DNA"/>
</dbReference>
<dbReference type="Pfam" id="PF07767">
    <property type="entry name" value="Nop53"/>
    <property type="match status" value="1"/>
</dbReference>
<evidence type="ECO:0000256" key="4">
    <source>
        <dbReference type="ARBA" id="ARBA00023242"/>
    </source>
</evidence>
<feature type="region of interest" description="Disordered" evidence="7">
    <location>
        <begin position="93"/>
        <end position="118"/>
    </location>
</feature>
<comment type="function">
    <text evidence="5">May play a role in ribosome biogenesis.</text>
</comment>
<dbReference type="PANTHER" id="PTHR14211">
    <property type="entry name" value="GLIOMA SUPPRESSOR CANDIDATE REGION GENE 2"/>
    <property type="match status" value="1"/>
</dbReference>
<feature type="compositionally biased region" description="Polar residues" evidence="7">
    <location>
        <begin position="281"/>
        <end position="290"/>
    </location>
</feature>
<evidence type="ECO:0000256" key="1">
    <source>
        <dbReference type="ARBA" id="ARBA00008838"/>
    </source>
</evidence>
<dbReference type="AlphaFoldDB" id="A0A3L8E2S6"/>
<dbReference type="GO" id="GO:0005730">
    <property type="term" value="C:nucleolus"/>
    <property type="evidence" value="ECO:0007669"/>
    <property type="project" value="UniProtKB-SubCell"/>
</dbReference>
<dbReference type="Proteomes" id="UP000279307">
    <property type="component" value="Chromosome 1"/>
</dbReference>
<dbReference type="PIRSF" id="PIRSF017302">
    <property type="entry name" value="Gltscr2"/>
    <property type="match status" value="1"/>
</dbReference>
<reference evidence="8" key="2">
    <citation type="submission" date="2018-07" db="EMBL/GenBank/DDBJ databases">
        <authorList>
            <person name="Mckenzie S.K."/>
            <person name="Kronauer D.J.C."/>
        </authorList>
    </citation>
    <scope>NUCLEOTIDE SEQUENCE</scope>
    <source>
        <strain evidence="8">Clonal line C1</strain>
    </source>
</reference>
<dbReference type="GO" id="GO:0000027">
    <property type="term" value="P:ribosomal large subunit assembly"/>
    <property type="evidence" value="ECO:0007669"/>
    <property type="project" value="UniProtKB-UniRule"/>
</dbReference>
<comment type="caution">
    <text evidence="8">The sequence shown here is derived from an EMBL/GenBank/DDBJ whole genome shotgun (WGS) entry which is preliminary data.</text>
</comment>
<sequence>MVDIINTAKTKKHKVSKKTKKSWRKHVDINDVDAFLDNKRLEERLGAPFSERPDSELFTIDKNASATKPVKSAKREARLALKSKEPRCFASLKPHTKVPDPISKRNRVRTKEERMSSVLRQREAERKMKGILKLKEKVVLKNRALAKAAAAKRPKRGEITGDAWQVTKNDLLPEKVTDWMSSDSLRHTIKHLGVNKRKVPSSLGKKPSILPAVEAPHPGTSYNPSYTDHQELLHEIAQKELELIKQEKHLDRVTTQMFKKIPLNKRDEYMMKEMSEGLPNINKTTVNSKSAQEDQEEEEEDSSVVGNDKTVKNIKKTLVQRRKQREQKQEANERALMKCEKKKLSDVYKLNILQKQIEAKEKKEELLRQKRMKKCERESTMPRTLGRIKFEPMDSDFQLMEELTGNLRNCKPSMNLLKDRYKSLQQRNIVAPTVIKLKREKAKMKKFVKPDHKIDLDIVKRQGKKNRMSKTRKT</sequence>
<accession>A0A3L8E2S6</accession>
<evidence type="ECO:0000313" key="8">
    <source>
        <dbReference type="EMBL" id="RLU27040.1"/>
    </source>
</evidence>
<organism evidence="8">
    <name type="scientific">Ooceraea biroi</name>
    <name type="common">Clonal raider ant</name>
    <name type="synonym">Cerapachys biroi</name>
    <dbReference type="NCBI Taxonomy" id="2015173"/>
    <lineage>
        <taxon>Eukaryota</taxon>
        <taxon>Metazoa</taxon>
        <taxon>Ecdysozoa</taxon>
        <taxon>Arthropoda</taxon>
        <taxon>Hexapoda</taxon>
        <taxon>Insecta</taxon>
        <taxon>Pterygota</taxon>
        <taxon>Neoptera</taxon>
        <taxon>Endopterygota</taxon>
        <taxon>Hymenoptera</taxon>
        <taxon>Apocrita</taxon>
        <taxon>Aculeata</taxon>
        <taxon>Formicoidea</taxon>
        <taxon>Formicidae</taxon>
        <taxon>Dorylinae</taxon>
        <taxon>Ooceraea</taxon>
    </lineage>
</organism>
<feature type="compositionally biased region" description="Basic residues" evidence="7">
    <location>
        <begin position="9"/>
        <end position="21"/>
    </location>
</feature>
<comment type="similarity">
    <text evidence="1 5">Belongs to the NOP53 family.</text>
</comment>
<feature type="region of interest" description="Disordered" evidence="7">
    <location>
        <begin position="276"/>
        <end position="310"/>
    </location>
</feature>
<dbReference type="PANTHER" id="PTHR14211:SF7">
    <property type="entry name" value="RIBOSOME BIOGENESIS PROTEIN NOP53"/>
    <property type="match status" value="1"/>
</dbReference>
<comment type="subcellular location">
    <subcellularLocation>
        <location evidence="5">Nucleus</location>
        <location evidence="5">Nucleolus</location>
    </subcellularLocation>
    <subcellularLocation>
        <location evidence="5">Nucleus</location>
        <location evidence="5">Nucleoplasm</location>
    </subcellularLocation>
</comment>
<keyword evidence="4 5" id="KW-0539">Nucleus</keyword>
<evidence type="ECO:0000256" key="3">
    <source>
        <dbReference type="ARBA" id="ARBA00022517"/>
    </source>
</evidence>
<dbReference type="GO" id="GO:0006364">
    <property type="term" value="P:rRNA processing"/>
    <property type="evidence" value="ECO:0007669"/>
    <property type="project" value="TreeGrafter"/>
</dbReference>
<evidence type="ECO:0000256" key="2">
    <source>
        <dbReference type="ARBA" id="ARBA00018339"/>
    </source>
</evidence>
<reference evidence="8" key="1">
    <citation type="journal article" date="2018" name="Genome Res.">
        <title>The genomic architecture and molecular evolution of ant odorant receptors.</title>
        <authorList>
            <person name="McKenzie S.K."/>
            <person name="Kronauer D.J.C."/>
        </authorList>
    </citation>
    <scope>NUCLEOTIDE SEQUENCE [LARGE SCALE GENOMIC DNA]</scope>
    <source>
        <strain evidence="8">Clonal line C1</strain>
    </source>
</reference>
<evidence type="ECO:0000256" key="5">
    <source>
        <dbReference type="PIRNR" id="PIRNR017302"/>
    </source>
</evidence>
<proteinExistence type="inferred from homology"/>
<keyword evidence="3 5" id="KW-0690">Ribosome biogenesis</keyword>
<dbReference type="GO" id="GO:0008097">
    <property type="term" value="F:5S rRNA binding"/>
    <property type="evidence" value="ECO:0007669"/>
    <property type="project" value="TreeGrafter"/>
</dbReference>
<dbReference type="GO" id="GO:0005654">
    <property type="term" value="C:nucleoplasm"/>
    <property type="evidence" value="ECO:0007669"/>
    <property type="project" value="UniProtKB-SubCell"/>
</dbReference>
<feature type="coiled-coil region" evidence="6">
    <location>
        <begin position="314"/>
        <end position="373"/>
    </location>
</feature>
<keyword evidence="6" id="KW-0175">Coiled coil</keyword>
<gene>
    <name evidence="8" type="ORF">DMN91_000839</name>
</gene>
<feature type="compositionally biased region" description="Acidic residues" evidence="7">
    <location>
        <begin position="293"/>
        <end position="302"/>
    </location>
</feature>